<accession>A0A089ZGW6</accession>
<evidence type="ECO:0000313" key="4">
    <source>
        <dbReference type="Proteomes" id="UP000062768"/>
    </source>
</evidence>
<dbReference type="EMBL" id="LN734822">
    <property type="protein sequence ID" value="CEL25290.1"/>
    <property type="molecule type" value="Genomic_DNA"/>
</dbReference>
<dbReference type="STRING" id="2162.BRM9_0615"/>
<reference evidence="1" key="1">
    <citation type="submission" date="2013-12" db="EMBL/GenBank/DDBJ databases">
        <title>The complete genome sequence of Methanobacterium sp. BRM9.</title>
        <authorList>
            <consortium name="Pastoral Greenhouse Gas Research Consortium"/>
            <person name="Kelly W.J."/>
            <person name="Leahy S.C."/>
            <person name="Perry R."/>
            <person name="Li D."/>
            <person name="Altermann E."/>
            <person name="Lambie S.C."/>
            <person name="Attwood G.T."/>
        </authorList>
    </citation>
    <scope>NUCLEOTIDE SEQUENCE [LARGE SCALE GENOMIC DNA]</scope>
    <source>
        <strain evidence="1">BRM9</strain>
    </source>
</reference>
<dbReference type="EMBL" id="CP006933">
    <property type="protein sequence ID" value="AIS31438.1"/>
    <property type="molecule type" value="Genomic_DNA"/>
</dbReference>
<dbReference type="GeneID" id="26739892"/>
<dbReference type="OrthoDB" id="70849at2157"/>
<evidence type="ECO:0000313" key="1">
    <source>
        <dbReference type="EMBL" id="AIS31438.1"/>
    </source>
</evidence>
<proteinExistence type="predicted"/>
<dbReference type="RefSeq" id="WP_048084748.1">
    <property type="nucleotide sequence ID" value="NZ_CP006933.1"/>
</dbReference>
<evidence type="ECO:0000313" key="3">
    <source>
        <dbReference type="Proteomes" id="UP000029661"/>
    </source>
</evidence>
<gene>
    <name evidence="1" type="ORF">BRM9_0615</name>
    <name evidence="2" type="ORF">MB9_1655</name>
</gene>
<protein>
    <submittedName>
        <fullName evidence="1">Uncharacterized protein</fullName>
    </submittedName>
</protein>
<dbReference type="Proteomes" id="UP000029661">
    <property type="component" value="Chromosome"/>
</dbReference>
<dbReference type="PATRIC" id="fig|2162.10.peg.1725"/>
<reference evidence="2" key="2">
    <citation type="submission" date="2014-09" db="EMBL/GenBank/DDBJ databases">
        <authorList>
            <person name="Bishop-Lilly K.A."/>
            <person name="Broomall S.M."/>
            <person name="Chain P.S."/>
            <person name="Chertkov O."/>
            <person name="Coyne S.R."/>
            <person name="Daligault H.E."/>
            <person name="Davenport K.W."/>
            <person name="Erkkila T."/>
            <person name="Frey K.G."/>
            <person name="Gibbons H.S."/>
            <person name="Gu W."/>
            <person name="Jaissle J."/>
            <person name="Johnson S.L."/>
            <person name="Koroleva G.I."/>
            <person name="Ladner J.T."/>
            <person name="Lo C.-C."/>
            <person name="Minogue T.D."/>
            <person name="Munk C."/>
            <person name="Palacios G.F."/>
            <person name="Redden C.L."/>
            <person name="Rosenzweig C.N."/>
            <person name="Scholz M.B."/>
            <person name="Teshima H."/>
            <person name="Xu Y."/>
        </authorList>
    </citation>
    <scope>NUCLEOTIDE SEQUENCE</scope>
    <source>
        <strain evidence="2">Mb9</strain>
    </source>
</reference>
<evidence type="ECO:0000313" key="2">
    <source>
        <dbReference type="EMBL" id="CEL25290.1"/>
    </source>
</evidence>
<name>A0A089ZGW6_METFO</name>
<sequence>MAKSNVCPQCGSRKYKLRIPETSLWKCEKCGYTGSVVIEDGNLERKVKDARKMDKLQKKLFRGR</sequence>
<dbReference type="KEGG" id="mfc:BRM9_0615"/>
<dbReference type="AlphaFoldDB" id="A0A089ZGW6"/>
<keyword evidence="4" id="KW-1185">Reference proteome</keyword>
<organism evidence="1 3">
    <name type="scientific">Methanobacterium formicicum</name>
    <dbReference type="NCBI Taxonomy" id="2162"/>
    <lineage>
        <taxon>Archaea</taxon>
        <taxon>Methanobacteriati</taxon>
        <taxon>Methanobacteriota</taxon>
        <taxon>Methanomada group</taxon>
        <taxon>Methanobacteria</taxon>
        <taxon>Methanobacteriales</taxon>
        <taxon>Methanobacteriaceae</taxon>
        <taxon>Methanobacterium</taxon>
    </lineage>
</organism>
<dbReference type="Proteomes" id="UP000062768">
    <property type="component" value="Chromosome I"/>
</dbReference>